<feature type="compositionally biased region" description="Polar residues" evidence="1">
    <location>
        <begin position="677"/>
        <end position="705"/>
    </location>
</feature>
<feature type="compositionally biased region" description="Polar residues" evidence="1">
    <location>
        <begin position="226"/>
        <end position="241"/>
    </location>
</feature>
<reference evidence="3" key="1">
    <citation type="submission" date="2023-06" db="EMBL/GenBank/DDBJ databases">
        <title>Genome-scale phylogeny and comparative genomics of the fungal order Sordariales.</title>
        <authorList>
            <consortium name="Lawrence Berkeley National Laboratory"/>
            <person name="Hensen N."/>
            <person name="Bonometti L."/>
            <person name="Westerberg I."/>
            <person name="Brannstrom I.O."/>
            <person name="Guillou S."/>
            <person name="Cros-Aarteil S."/>
            <person name="Calhoun S."/>
            <person name="Haridas S."/>
            <person name="Kuo A."/>
            <person name="Mondo S."/>
            <person name="Pangilinan J."/>
            <person name="Riley R."/>
            <person name="LaButti K."/>
            <person name="Andreopoulos B."/>
            <person name="Lipzen A."/>
            <person name="Chen C."/>
            <person name="Yanf M."/>
            <person name="Daum C."/>
            <person name="Ng V."/>
            <person name="Clum A."/>
            <person name="Steindorff A."/>
            <person name="Ohm R."/>
            <person name="Martin F."/>
            <person name="Silar P."/>
            <person name="Natvig D."/>
            <person name="Lalanne C."/>
            <person name="Gautier V."/>
            <person name="Ament-velasquez S.L."/>
            <person name="Kruys A."/>
            <person name="Hutchinson M.I."/>
            <person name="Powell A.J."/>
            <person name="Barry K."/>
            <person name="Miller A.N."/>
            <person name="Grigoriev I.V."/>
            <person name="Debuchy R."/>
            <person name="Gladieux P."/>
            <person name="Thoren M.H."/>
            <person name="Johannesson H."/>
        </authorList>
    </citation>
    <scope>NUCLEOTIDE SEQUENCE</scope>
    <source>
        <strain evidence="3">SMH3187-1</strain>
    </source>
</reference>
<evidence type="ECO:0000313" key="3">
    <source>
        <dbReference type="EMBL" id="KAK0745433.1"/>
    </source>
</evidence>
<keyword evidence="4" id="KW-1185">Reference proteome</keyword>
<feature type="compositionally biased region" description="Polar residues" evidence="1">
    <location>
        <begin position="78"/>
        <end position="93"/>
    </location>
</feature>
<evidence type="ECO:0000256" key="2">
    <source>
        <dbReference type="SAM" id="SignalP"/>
    </source>
</evidence>
<sequence length="705" mass="80297">MRLSQTVLTALVATSATALPVTEKQPTGEQQQQQVSPDHDGVQAQKFGKLDETAHKQPLGYNNDKVNTDKVNTDKKNTGSFSGLFTTNGQKESQGWAKIKSALSGGNGKQDDKLDSRRPNKGEFTDGNRQHGSNGVIQARHDPSEDVRLEKMGGGDRLSRANSGDMGFIGHEQYLDKTLNRPFRGEYIAPREIKKNGGNMLKDDMTMNMDTTMPNQEHEDWMRGGRSNSEWMRQGKESQLSKPRDQGMDTGMDKQFDSDRRQGQYMDELVKDQKESRTFSPMTQSWIVRFNNDATKDGKAPLVSSDEQIAGTIQMTYVDDRTPEQQHREVPNPHVKENRMLPNRVPHTYEPEMRRPWNQEDERLERQYNEYLNKGKPMTEQTFEYHDRQPNNGESKQFLNRQPTSETKENLDFQPTGEHGVNFSSQPTSGEVKEFLDLQSNNGETKEYRDRQPSNGETKEMLGSKPFGGETKQNFNDQSGRTQMELNQPSDGIHHTTDNGQKDSLYPEGEFQTAPYMSQKTTYRVVSPNNGNIQRRNRHTGTTQNSQVLPPSEDMSRDGSTRVLVNKALEKLTNREYTRPHTWLVTDPSIFGDDFLEPTDEKNMAKDDGKLVEPRELFKTFEHGRDESMHKDFKLICDAEGGFLCESTKDTVMPFETPEMMKTNQLKGSPKEGLADSQRQGYDQDKTFLSFTEHNPTKGTNNNNN</sequence>
<feature type="compositionally biased region" description="Polar residues" evidence="1">
    <location>
        <begin position="390"/>
        <end position="405"/>
    </location>
</feature>
<feature type="compositionally biased region" description="Basic and acidic residues" evidence="1">
    <location>
        <begin position="139"/>
        <end position="159"/>
    </location>
</feature>
<comment type="caution">
    <text evidence="3">The sequence shown here is derived from an EMBL/GenBank/DDBJ whole genome shotgun (WGS) entry which is preliminary data.</text>
</comment>
<feature type="region of interest" description="Disordered" evidence="1">
    <location>
        <begin position="663"/>
        <end position="705"/>
    </location>
</feature>
<evidence type="ECO:0000256" key="1">
    <source>
        <dbReference type="SAM" id="MobiDB-lite"/>
    </source>
</evidence>
<feature type="region of interest" description="Disordered" evidence="1">
    <location>
        <begin position="215"/>
        <end position="257"/>
    </location>
</feature>
<name>A0AA40ETY8_9PEZI</name>
<feature type="compositionally biased region" description="Polar residues" evidence="1">
    <location>
        <begin position="471"/>
        <end position="490"/>
    </location>
</feature>
<dbReference type="Proteomes" id="UP001172155">
    <property type="component" value="Unassembled WGS sequence"/>
</dbReference>
<feature type="chain" id="PRO_5041445601" evidence="2">
    <location>
        <begin position="19"/>
        <end position="705"/>
    </location>
</feature>
<feature type="compositionally biased region" description="Basic and acidic residues" evidence="1">
    <location>
        <begin position="242"/>
        <end position="257"/>
    </location>
</feature>
<feature type="compositionally biased region" description="Basic and acidic residues" evidence="1">
    <location>
        <begin position="66"/>
        <end position="77"/>
    </location>
</feature>
<feature type="region of interest" description="Disordered" evidence="1">
    <location>
        <begin position="386"/>
        <end position="560"/>
    </location>
</feature>
<feature type="compositionally biased region" description="Polar residues" evidence="1">
    <location>
        <begin position="515"/>
        <end position="549"/>
    </location>
</feature>
<proteinExistence type="predicted"/>
<dbReference type="EMBL" id="JAUKUD010000004">
    <property type="protein sequence ID" value="KAK0745433.1"/>
    <property type="molecule type" value="Genomic_DNA"/>
</dbReference>
<keyword evidence="2" id="KW-0732">Signal</keyword>
<feature type="compositionally biased region" description="Basic and acidic residues" evidence="1">
    <location>
        <begin position="492"/>
        <end position="501"/>
    </location>
</feature>
<protein>
    <submittedName>
        <fullName evidence="3">Uncharacterized protein</fullName>
    </submittedName>
</protein>
<feature type="compositionally biased region" description="Basic and acidic residues" evidence="1">
    <location>
        <begin position="444"/>
        <end position="462"/>
    </location>
</feature>
<feature type="compositionally biased region" description="Basic and acidic residues" evidence="1">
    <location>
        <begin position="109"/>
        <end position="129"/>
    </location>
</feature>
<evidence type="ECO:0000313" key="4">
    <source>
        <dbReference type="Proteomes" id="UP001172155"/>
    </source>
</evidence>
<feature type="region of interest" description="Disordered" evidence="1">
    <location>
        <begin position="20"/>
        <end position="164"/>
    </location>
</feature>
<gene>
    <name evidence="3" type="ORF">B0T18DRAFT_428596</name>
</gene>
<organism evidence="3 4">
    <name type="scientific">Schizothecium vesticola</name>
    <dbReference type="NCBI Taxonomy" id="314040"/>
    <lineage>
        <taxon>Eukaryota</taxon>
        <taxon>Fungi</taxon>
        <taxon>Dikarya</taxon>
        <taxon>Ascomycota</taxon>
        <taxon>Pezizomycotina</taxon>
        <taxon>Sordariomycetes</taxon>
        <taxon>Sordariomycetidae</taxon>
        <taxon>Sordariales</taxon>
        <taxon>Schizotheciaceae</taxon>
        <taxon>Schizothecium</taxon>
    </lineage>
</organism>
<accession>A0AA40ETY8</accession>
<feature type="signal peptide" evidence="2">
    <location>
        <begin position="1"/>
        <end position="18"/>
    </location>
</feature>
<dbReference type="AlphaFoldDB" id="A0AA40ETY8"/>